<dbReference type="Pfam" id="PF05621">
    <property type="entry name" value="TniB"/>
    <property type="match status" value="1"/>
</dbReference>
<dbReference type="InterPro" id="IPR008868">
    <property type="entry name" value="TniB"/>
</dbReference>
<accession>A0ABN1IGY1</accession>
<dbReference type="EMBL" id="BAAAEU010000006">
    <property type="protein sequence ID" value="GAA0713253.1"/>
    <property type="molecule type" value="Genomic_DNA"/>
</dbReference>
<evidence type="ECO:0000259" key="1">
    <source>
        <dbReference type="SMART" id="SM00382"/>
    </source>
</evidence>
<feature type="domain" description="AAA+ ATPase" evidence="1">
    <location>
        <begin position="35"/>
        <end position="208"/>
    </location>
</feature>
<keyword evidence="3" id="KW-1185">Reference proteome</keyword>
<dbReference type="Proteomes" id="UP001501523">
    <property type="component" value="Unassembled WGS sequence"/>
</dbReference>
<dbReference type="InterPro" id="IPR003593">
    <property type="entry name" value="AAA+_ATPase"/>
</dbReference>
<proteinExistence type="predicted"/>
<reference evidence="2 3" key="1">
    <citation type="journal article" date="2019" name="Int. J. Syst. Evol. Microbiol.">
        <title>The Global Catalogue of Microorganisms (GCM) 10K type strain sequencing project: providing services to taxonomists for standard genome sequencing and annotation.</title>
        <authorList>
            <consortium name="The Broad Institute Genomics Platform"/>
            <consortium name="The Broad Institute Genome Sequencing Center for Infectious Disease"/>
            <person name="Wu L."/>
            <person name="Ma J."/>
        </authorList>
    </citation>
    <scope>NUCLEOTIDE SEQUENCE [LARGE SCALE GENOMIC DNA]</scope>
    <source>
        <strain evidence="2 3">JCM 15421</strain>
    </source>
</reference>
<dbReference type="RefSeq" id="WP_343789345.1">
    <property type="nucleotide sequence ID" value="NZ_BAAAEU010000006.1"/>
</dbReference>
<dbReference type="InterPro" id="IPR027417">
    <property type="entry name" value="P-loop_NTPase"/>
</dbReference>
<comment type="caution">
    <text evidence="2">The sequence shown here is derived from an EMBL/GenBank/DDBJ whole genome shotgun (WGS) entry which is preliminary data.</text>
</comment>
<dbReference type="SMART" id="SM00382">
    <property type="entry name" value="AAA"/>
    <property type="match status" value="1"/>
</dbReference>
<evidence type="ECO:0000313" key="2">
    <source>
        <dbReference type="EMBL" id="GAA0713253.1"/>
    </source>
</evidence>
<name>A0ABN1IGY1_9GAMM</name>
<dbReference type="Gene3D" id="3.40.50.300">
    <property type="entry name" value="P-loop containing nucleotide triphosphate hydrolases"/>
    <property type="match status" value="1"/>
</dbReference>
<protein>
    <recommendedName>
        <fullName evidence="1">AAA+ ATPase domain-containing protein</fullName>
    </recommendedName>
</protein>
<gene>
    <name evidence="2" type="ORF">GCM10009105_16600</name>
</gene>
<organism evidence="2 3">
    <name type="scientific">Dokdonella soli</name>
    <dbReference type="NCBI Taxonomy" id="529810"/>
    <lineage>
        <taxon>Bacteria</taxon>
        <taxon>Pseudomonadati</taxon>
        <taxon>Pseudomonadota</taxon>
        <taxon>Gammaproteobacteria</taxon>
        <taxon>Lysobacterales</taxon>
        <taxon>Rhodanobacteraceae</taxon>
        <taxon>Dokdonella</taxon>
    </lineage>
</organism>
<evidence type="ECO:0000313" key="3">
    <source>
        <dbReference type="Proteomes" id="UP001501523"/>
    </source>
</evidence>
<sequence>MTDELVRKLKSFRVYHREYERVCEDSFAHAALGAPGSIILIVGPTNAGKTSILSNLKKRLVLPKEKWTDGEIPIAGVKIRNTDGGLFSSKDFVTRCLAAVEHPGFTMSAAEGGCYEPRGSFAETRLHRMFERSLEARKTKYFLVDDAQHFLLSGSARKAAHHLDTLKSLCTNTEVTLVLAGTYHFLEAWNLSAQMNARLTEIHFPAYGTDRADLLEFERILECFEPHVPLAPSQTLREWRKTLHYGTCGTVGILARWLEKAIKQMHARKECCVSYEVLRATAWRQSQVDRMLTEIRFGLACMNDPFEEFENAALEVPAPVRKSKPFVRKPGRDPVPAGAIP</sequence>
<dbReference type="SUPFAM" id="SSF52540">
    <property type="entry name" value="P-loop containing nucleoside triphosphate hydrolases"/>
    <property type="match status" value="1"/>
</dbReference>